<dbReference type="AlphaFoldDB" id="A0A1I5R8K9"/>
<dbReference type="RefSeq" id="WP_090653482.1">
    <property type="nucleotide sequence ID" value="NZ_FOXQ01000001.1"/>
</dbReference>
<dbReference type="STRING" id="1465490.SAMN05444277_101132"/>
<sequence>MNERLLQFIWQFRYFNQSNLQTADGKSLQIIHPGNLNRNAGPDFSEAKIKIDNTLWVGNAELHVCASHWHLHNHSSDKNYSNIILHVVWLNDEIILDARNQPFATLELQSLVPKITLQRFEYLMHSADEIACAFSLPVLSEMAWLGWKERLMTERLQQKSNTITHWLSDNNNNWEEVFWISLCRSFGMKVNADVFEQIAKSLPVNLLAKHKNQIHQLEALLLGQAGLLNGDFEDAYPALLQKEYNFLAKKYKLQPVNKTPAFLRMRPSNFPTLRLAQLAMLIHQSSHLFSKIKSAKKLSDIFQWFDVTANDFWHYHFTLKDEAVYIKKAVGKALIHHIVINTIIPVMFAYAINKNDNAWKEKSLNWLMELEPEQNTITRQWKSYGITNQNALHSQALLHLKHFYCTKKKCLDCAVGVKLLRGEN</sequence>
<evidence type="ECO:0000313" key="2">
    <source>
        <dbReference type="Proteomes" id="UP000199031"/>
    </source>
</evidence>
<dbReference type="Proteomes" id="UP000199031">
    <property type="component" value="Unassembled WGS sequence"/>
</dbReference>
<evidence type="ECO:0000313" key="1">
    <source>
        <dbReference type="EMBL" id="SFP54878.1"/>
    </source>
</evidence>
<dbReference type="Pfam" id="PF11013">
    <property type="entry name" value="DUF2851"/>
    <property type="match status" value="1"/>
</dbReference>
<organism evidence="1 2">
    <name type="scientific">Parafilimonas terrae</name>
    <dbReference type="NCBI Taxonomy" id="1465490"/>
    <lineage>
        <taxon>Bacteria</taxon>
        <taxon>Pseudomonadati</taxon>
        <taxon>Bacteroidota</taxon>
        <taxon>Chitinophagia</taxon>
        <taxon>Chitinophagales</taxon>
        <taxon>Chitinophagaceae</taxon>
        <taxon>Parafilimonas</taxon>
    </lineage>
</organism>
<protein>
    <recommendedName>
        <fullName evidence="3">DUF2851 domain-containing protein</fullName>
    </recommendedName>
</protein>
<accession>A0A1I5R8K9</accession>
<keyword evidence="2" id="KW-1185">Reference proteome</keyword>
<dbReference type="InterPro" id="IPR021272">
    <property type="entry name" value="DUF2851"/>
</dbReference>
<dbReference type="EMBL" id="FOXQ01000001">
    <property type="protein sequence ID" value="SFP54878.1"/>
    <property type="molecule type" value="Genomic_DNA"/>
</dbReference>
<name>A0A1I5R8K9_9BACT</name>
<reference evidence="1 2" key="1">
    <citation type="submission" date="2016-10" db="EMBL/GenBank/DDBJ databases">
        <authorList>
            <person name="de Groot N.N."/>
        </authorList>
    </citation>
    <scope>NUCLEOTIDE SEQUENCE [LARGE SCALE GENOMIC DNA]</scope>
    <source>
        <strain evidence="1 2">DSM 28286</strain>
    </source>
</reference>
<dbReference type="OrthoDB" id="1005072at2"/>
<proteinExistence type="predicted"/>
<evidence type="ECO:0008006" key="3">
    <source>
        <dbReference type="Google" id="ProtNLM"/>
    </source>
</evidence>
<gene>
    <name evidence="1" type="ORF">SAMN05444277_101132</name>
</gene>